<evidence type="ECO:0000313" key="1">
    <source>
        <dbReference type="EMBL" id="KAI8017460.1"/>
    </source>
</evidence>
<dbReference type="Proteomes" id="UP001060215">
    <property type="component" value="Chromosome 2"/>
</dbReference>
<sequence length="166" mass="19035">MVMTSNDNPWRGGGSLTLMVFYCIISIQILSAPRSHAATIRIAGELRALFSVHFFCLAVLKSQPNFVYCRSEHDFITFLSLQVPSNIQKAIVFICERLHSDLEQNKKIAHILTLHARTFKTDDDHYSEYKVITFCGRGRTNCLGHVALVNELVKRWYERKTKLKSS</sequence>
<comment type="caution">
    <text evidence="1">The sequence shown here is derived from an EMBL/GenBank/DDBJ whole genome shotgun (WGS) entry which is preliminary data.</text>
</comment>
<name>A0ACC0HYD4_9ERIC</name>
<dbReference type="EMBL" id="CM045759">
    <property type="protein sequence ID" value="KAI8017460.1"/>
    <property type="molecule type" value="Genomic_DNA"/>
</dbReference>
<gene>
    <name evidence="1" type="ORF">LOK49_LG04G00400</name>
</gene>
<keyword evidence="2" id="KW-1185">Reference proteome</keyword>
<proteinExistence type="predicted"/>
<accession>A0ACC0HYD4</accession>
<organism evidence="1 2">
    <name type="scientific">Camellia lanceoleosa</name>
    <dbReference type="NCBI Taxonomy" id="1840588"/>
    <lineage>
        <taxon>Eukaryota</taxon>
        <taxon>Viridiplantae</taxon>
        <taxon>Streptophyta</taxon>
        <taxon>Embryophyta</taxon>
        <taxon>Tracheophyta</taxon>
        <taxon>Spermatophyta</taxon>
        <taxon>Magnoliopsida</taxon>
        <taxon>eudicotyledons</taxon>
        <taxon>Gunneridae</taxon>
        <taxon>Pentapetalae</taxon>
        <taxon>asterids</taxon>
        <taxon>Ericales</taxon>
        <taxon>Theaceae</taxon>
        <taxon>Camellia</taxon>
    </lineage>
</organism>
<evidence type="ECO:0000313" key="2">
    <source>
        <dbReference type="Proteomes" id="UP001060215"/>
    </source>
</evidence>
<reference evidence="1 2" key="1">
    <citation type="journal article" date="2022" name="Plant J.">
        <title>Chromosome-level genome of Camellia lanceoleosa provides a valuable resource for understanding genome evolution and self-incompatibility.</title>
        <authorList>
            <person name="Gong W."/>
            <person name="Xiao S."/>
            <person name="Wang L."/>
            <person name="Liao Z."/>
            <person name="Chang Y."/>
            <person name="Mo W."/>
            <person name="Hu G."/>
            <person name="Li W."/>
            <person name="Zhao G."/>
            <person name="Zhu H."/>
            <person name="Hu X."/>
            <person name="Ji K."/>
            <person name="Xiang X."/>
            <person name="Song Q."/>
            <person name="Yuan D."/>
            <person name="Jin S."/>
            <person name="Zhang L."/>
        </authorList>
    </citation>
    <scope>NUCLEOTIDE SEQUENCE [LARGE SCALE GENOMIC DNA]</scope>
    <source>
        <strain evidence="1">SQ_2022a</strain>
    </source>
</reference>
<protein>
    <submittedName>
        <fullName evidence="1">Uncharacterized protein</fullName>
    </submittedName>
</protein>